<keyword evidence="7" id="KW-1185">Reference proteome</keyword>
<feature type="region of interest" description="Disordered" evidence="4">
    <location>
        <begin position="476"/>
        <end position="495"/>
    </location>
</feature>
<dbReference type="InterPro" id="IPR036864">
    <property type="entry name" value="Zn2-C6_fun-type_DNA-bd_sf"/>
</dbReference>
<keyword evidence="3" id="KW-0175">Coiled coil</keyword>
<feature type="compositionally biased region" description="Low complexity" evidence="4">
    <location>
        <begin position="266"/>
        <end position="280"/>
    </location>
</feature>
<proteinExistence type="predicted"/>
<evidence type="ECO:0000259" key="5">
    <source>
        <dbReference type="PROSITE" id="PS50048"/>
    </source>
</evidence>
<dbReference type="EMBL" id="ADBJ01000025">
    <property type="protein sequence ID" value="EFA81495.1"/>
    <property type="molecule type" value="Genomic_DNA"/>
</dbReference>
<evidence type="ECO:0000256" key="4">
    <source>
        <dbReference type="SAM" id="MobiDB-lite"/>
    </source>
</evidence>
<dbReference type="SMART" id="SM00066">
    <property type="entry name" value="GAL4"/>
    <property type="match status" value="1"/>
</dbReference>
<name>D3BAA8_HETP5</name>
<keyword evidence="1" id="KW-0479">Metal-binding</keyword>
<evidence type="ECO:0000256" key="3">
    <source>
        <dbReference type="SAM" id="Coils"/>
    </source>
</evidence>
<feature type="compositionally biased region" description="Low complexity" evidence="4">
    <location>
        <begin position="341"/>
        <end position="372"/>
    </location>
</feature>
<dbReference type="OMA" id="RSSKVAC"/>
<keyword evidence="2" id="KW-0539">Nucleus</keyword>
<evidence type="ECO:0000256" key="1">
    <source>
        <dbReference type="ARBA" id="ARBA00022723"/>
    </source>
</evidence>
<feature type="domain" description="Zn(2)-C6 fungal-type" evidence="5">
    <location>
        <begin position="95"/>
        <end position="124"/>
    </location>
</feature>
<dbReference type="GO" id="GO:0000981">
    <property type="term" value="F:DNA-binding transcription factor activity, RNA polymerase II-specific"/>
    <property type="evidence" value="ECO:0007669"/>
    <property type="project" value="InterPro"/>
</dbReference>
<feature type="region of interest" description="Disordered" evidence="4">
    <location>
        <begin position="178"/>
        <end position="197"/>
    </location>
</feature>
<dbReference type="InterPro" id="IPR050335">
    <property type="entry name" value="ERT1_acuK_gluconeogen_tf"/>
</dbReference>
<feature type="compositionally biased region" description="Polar residues" evidence="4">
    <location>
        <begin position="418"/>
        <end position="430"/>
    </location>
</feature>
<dbReference type="Pfam" id="PF00172">
    <property type="entry name" value="Zn_clus"/>
    <property type="match status" value="1"/>
</dbReference>
<feature type="region of interest" description="Disordered" evidence="4">
    <location>
        <begin position="266"/>
        <end position="286"/>
    </location>
</feature>
<feature type="region of interest" description="Disordered" evidence="4">
    <location>
        <begin position="223"/>
        <end position="248"/>
    </location>
</feature>
<sequence length="687" mass="76096">MYVTHIINQSGQVPMQHYNVNVQQQQLLQNVMNNNNNATNNNNNIVSQQISSLLTDQIQQQVSSIQVVAPSAIAPVVADQQQPQQPPVKKRAKKACLNCRSSKVACDHNRPCLRCTKHGIEDSCLDIPRKPKVVGKRLKKDANSSPSSALVHTTTEPIILLTDNGSIVGQQGASAKKVNSKVGANAPKPQMTTYPGIQDTSSLVNSIKNNPHLQQQIPHYLNLTSNNNNKSQPPSPTNNQGSNIIQSSTNGNQQMFKFVGTTDQNNNVQQHQQSSPQQHQSVKEENDITASGNPIFIPYVFNSNIDNKEMSSVDAINKSELSASNNNSIQFMSSPTMNGTSPASSIPSSPQSAFSTPSPSISAYSSDSSPASPHAHFDMIFQTNASLDYQHLHHQQQQQHNQHQQLNNSSSLCHPYVDTNNEDTNNSKSATGGAISPIQTVVENVCANLSNLISTSSSFQEPIGVGSSPFGYCMKSPFSMDGTPQQQQSAQQQQQQLQLAYNNNNNNQLQQQLIGDNVIQSILNSGNFFNNHNTNSNSPVHTILPDVLVKNNLPLSRWAFPDRNLLDMNDSFAKLLGFKSEEDLRTYSPQLTWDDIVHFQVIQFTNRYALEAVVKGIRKFQRPCLFKHKQGGYLSATILVAFDTCYQSFEVSILQKHNETREDISSEYVIREYRFKNACLELDDINH</sequence>
<dbReference type="PROSITE" id="PS50048">
    <property type="entry name" value="ZN2_CY6_FUNGAL_2"/>
    <property type="match status" value="1"/>
</dbReference>
<evidence type="ECO:0000313" key="6">
    <source>
        <dbReference type="EMBL" id="EFA81495.1"/>
    </source>
</evidence>
<dbReference type="InParanoid" id="D3BAA8"/>
<dbReference type="Gene3D" id="4.10.240.10">
    <property type="entry name" value="Zn(2)-C6 fungal-type DNA-binding domain"/>
    <property type="match status" value="1"/>
</dbReference>
<dbReference type="InterPro" id="IPR001138">
    <property type="entry name" value="Zn2Cys6_DnaBD"/>
</dbReference>
<feature type="region of interest" description="Disordered" evidence="4">
    <location>
        <begin position="327"/>
        <end position="372"/>
    </location>
</feature>
<feature type="compositionally biased region" description="Low complexity" evidence="4">
    <location>
        <begin position="485"/>
        <end position="495"/>
    </location>
</feature>
<dbReference type="RefSeq" id="XP_020433613.1">
    <property type="nucleotide sequence ID" value="XM_020576364.1"/>
</dbReference>
<reference evidence="6 7" key="1">
    <citation type="journal article" date="2011" name="Genome Res.">
        <title>Phylogeny-wide analysis of social amoeba genomes highlights ancient origins for complex intercellular communication.</title>
        <authorList>
            <person name="Heidel A.J."/>
            <person name="Lawal H.M."/>
            <person name="Felder M."/>
            <person name="Schilde C."/>
            <person name="Helps N.R."/>
            <person name="Tunggal B."/>
            <person name="Rivero F."/>
            <person name="John U."/>
            <person name="Schleicher M."/>
            <person name="Eichinger L."/>
            <person name="Platzer M."/>
            <person name="Noegel A.A."/>
            <person name="Schaap P."/>
            <person name="Gloeckner G."/>
        </authorList>
    </citation>
    <scope>NUCLEOTIDE SEQUENCE [LARGE SCALE GENOMIC DNA]</scope>
    <source>
        <strain evidence="7">ATCC 26659 / Pp 5 / PN500</strain>
    </source>
</reference>
<protein>
    <recommendedName>
        <fullName evidence="5">Zn(2)-C6 fungal-type domain-containing protein</fullName>
    </recommendedName>
</protein>
<feature type="region of interest" description="Disordered" evidence="4">
    <location>
        <begin position="392"/>
        <end position="431"/>
    </location>
</feature>
<feature type="compositionally biased region" description="Low complexity" evidence="4">
    <location>
        <begin position="224"/>
        <end position="240"/>
    </location>
</feature>
<dbReference type="GeneID" id="31360968"/>
<accession>D3BAA8</accession>
<dbReference type="GO" id="GO:0008270">
    <property type="term" value="F:zinc ion binding"/>
    <property type="evidence" value="ECO:0007669"/>
    <property type="project" value="InterPro"/>
</dbReference>
<evidence type="ECO:0000256" key="2">
    <source>
        <dbReference type="ARBA" id="ARBA00023242"/>
    </source>
</evidence>
<feature type="compositionally biased region" description="Low complexity" evidence="4">
    <location>
        <begin position="395"/>
        <end position="412"/>
    </location>
</feature>
<dbReference type="CDD" id="cd00067">
    <property type="entry name" value="GAL4"/>
    <property type="match status" value="1"/>
</dbReference>
<gene>
    <name evidence="6" type="ORF">PPL_05483</name>
</gene>
<dbReference type="PANTHER" id="PTHR47659">
    <property type="entry name" value="ZN(II)2CYS6 TRANSCRIPTION FACTOR (EUROFUNG)-RELATED"/>
    <property type="match status" value="1"/>
</dbReference>
<dbReference type="PROSITE" id="PS00463">
    <property type="entry name" value="ZN2_CY6_FUNGAL_1"/>
    <property type="match status" value="1"/>
</dbReference>
<feature type="coiled-coil region" evidence="3">
    <location>
        <begin position="21"/>
        <end position="48"/>
    </location>
</feature>
<dbReference type="STRING" id="670386.D3BAA8"/>
<organism evidence="6 7">
    <name type="scientific">Heterostelium pallidum (strain ATCC 26659 / Pp 5 / PN500)</name>
    <name type="common">Cellular slime mold</name>
    <name type="synonym">Polysphondylium pallidum</name>
    <dbReference type="NCBI Taxonomy" id="670386"/>
    <lineage>
        <taxon>Eukaryota</taxon>
        <taxon>Amoebozoa</taxon>
        <taxon>Evosea</taxon>
        <taxon>Eumycetozoa</taxon>
        <taxon>Dictyostelia</taxon>
        <taxon>Acytosteliales</taxon>
        <taxon>Acytosteliaceae</taxon>
        <taxon>Heterostelium</taxon>
    </lineage>
</organism>
<comment type="caution">
    <text evidence="6">The sequence shown here is derived from an EMBL/GenBank/DDBJ whole genome shotgun (WGS) entry which is preliminary data.</text>
</comment>
<dbReference type="PANTHER" id="PTHR47659:SF7">
    <property type="entry name" value="FUNGAL TRANSCRIPTIONAL REGULATORY PROTEIN, N-TERMINAL DOMAIN-CONTAINING PROTEIN"/>
    <property type="match status" value="1"/>
</dbReference>
<dbReference type="AlphaFoldDB" id="D3BAA8"/>
<evidence type="ECO:0000313" key="7">
    <source>
        <dbReference type="Proteomes" id="UP000001396"/>
    </source>
</evidence>
<dbReference type="Proteomes" id="UP000001396">
    <property type="component" value="Unassembled WGS sequence"/>
</dbReference>
<dbReference type="SUPFAM" id="SSF57701">
    <property type="entry name" value="Zn2/Cys6 DNA-binding domain"/>
    <property type="match status" value="1"/>
</dbReference>
<feature type="compositionally biased region" description="Polar residues" evidence="4">
    <location>
        <begin position="327"/>
        <end position="340"/>
    </location>
</feature>